<sequence>MAKQATTLFLEEWLRSISGCNSNVDSTNSSSSSARAIIQAWAELRDSLQNQSFHTHHLQSLKTLLNSQTSLHVADPQAKVVLSLLSSSYISLPNESYPLFLRLLYIWVRKSFRPSLVLINSAVEVLSHLFNAQFDSRKCPLLLSEGVLLLGAFAFVPSLSEGSKTVCLDMLCRLLEEEYQLIGSYGELISDVLAGIGYALSSSVNVHYVRILDSLLGIWGKEGGPCSSITHGLMILHLVEWVLSSLINFRCFEKINVFACESVEISKANYVPFAIVMSAAGVLRVLNGSKMNGLGLDIVSKLRGSAEDRLGIVKMAKQATTLFLEEWLRSISGCNSNVDSTNSSSSSARAIIQAWAELRDSLQNQSFHTHHLQSLKTLLNSQTSLHVADPQAKVVLSLLSSSYISLPNESYPLFLRLLYIWVRKSFRPSLVLINSAVEVLSHLFNAQFDSRKCPLLLSEGVLLLGAFAFVPSSSEGSKTVCLDMLCRLLEEEYQLIGSYGELISDVLAGIGYALSSSVNVHYVRILDSLLGIWGKEGGPCSSITHGLMILHLVEWVLSSLINFRCFEKINVFACESVEISKANYVPFAIVMSAAGVLRVLNGSKMNGLGLDIVSKLRGSAEDRVEFFARDIISRSGVMNADNDPTCSLLLQCISLALTRSGPVSSCAPLLMCLASALLTEIFPLRHLYTKVLDFSHRNSARLRHDEVKKHLESFLFKEAGAITSVFCNQYVSVDVESKGVVENLIWDYCQDIYLGHRQVVLMLRGKENELVGDTEKIAEYAFLMVVLFALTVMKHKFNSKSTQETQWDVSVRILVSFSCLEYFRRIHLPEYMDTIRGVVASVQENESACVSFVESMPSYMDMTNGTKFSLSQKVEYVWSNDDVQTARILFYLRVIPTCIEHVPYLTLRKVVIPTMFSMFLYMGHPNGKVARASHSMFAAFISSGKDLVQDERLSLKEQFVFYYMQRSLSGYPAITPFEGMASGVVALVRNLPAGSPAIFYCIHSLVEKGSTFCGDIFAQEADWLRNRQGDSDACKKILELLLRLISLIDIQVLPNLMKLLAQLIVQLPKDGQNMVLNELYSQVAESDDVTRKLTLVSWLQSLSYLCAQATSGSATSKGVQKEVNMTSAWSTDSLILSRLNARL</sequence>
<proteinExistence type="predicted"/>
<dbReference type="Proteomes" id="UP000237347">
    <property type="component" value="Unassembled WGS sequence"/>
</dbReference>
<evidence type="ECO:0000313" key="2">
    <source>
        <dbReference type="Proteomes" id="UP000237347"/>
    </source>
</evidence>
<dbReference type="PANTHER" id="PTHR36337:SF1">
    <property type="entry name" value="OBSCURIN-LIKE PROTEIN"/>
    <property type="match status" value="1"/>
</dbReference>
<reference evidence="1 2" key="1">
    <citation type="journal article" date="2018" name="Sci. Data">
        <title>The draft genome sequence of cork oak.</title>
        <authorList>
            <person name="Ramos A.M."/>
            <person name="Usie A."/>
            <person name="Barbosa P."/>
            <person name="Barros P.M."/>
            <person name="Capote T."/>
            <person name="Chaves I."/>
            <person name="Simoes F."/>
            <person name="Abreu I."/>
            <person name="Carrasquinho I."/>
            <person name="Faro C."/>
            <person name="Guimaraes J.B."/>
            <person name="Mendonca D."/>
            <person name="Nobrega F."/>
            <person name="Rodrigues L."/>
            <person name="Saibo N.J.M."/>
            <person name="Varela M.C."/>
            <person name="Egas C."/>
            <person name="Matos J."/>
            <person name="Miguel C.M."/>
            <person name="Oliveira M.M."/>
            <person name="Ricardo C.P."/>
            <person name="Goncalves S."/>
        </authorList>
    </citation>
    <scope>NUCLEOTIDE SEQUENCE [LARGE SCALE GENOMIC DNA]</scope>
    <source>
        <strain evidence="2">cv. HL8</strain>
    </source>
</reference>
<dbReference type="InterPro" id="IPR016024">
    <property type="entry name" value="ARM-type_fold"/>
</dbReference>
<dbReference type="AlphaFoldDB" id="A0AAW0KGX2"/>
<dbReference type="PANTHER" id="PTHR36337">
    <property type="entry name" value="OBSCURIN-LIKE PROTEIN"/>
    <property type="match status" value="1"/>
</dbReference>
<protein>
    <submittedName>
        <fullName evidence="1">Uncharacterized protein</fullName>
    </submittedName>
</protein>
<organism evidence="1 2">
    <name type="scientific">Quercus suber</name>
    <name type="common">Cork oak</name>
    <dbReference type="NCBI Taxonomy" id="58331"/>
    <lineage>
        <taxon>Eukaryota</taxon>
        <taxon>Viridiplantae</taxon>
        <taxon>Streptophyta</taxon>
        <taxon>Embryophyta</taxon>
        <taxon>Tracheophyta</taxon>
        <taxon>Spermatophyta</taxon>
        <taxon>Magnoliopsida</taxon>
        <taxon>eudicotyledons</taxon>
        <taxon>Gunneridae</taxon>
        <taxon>Pentapetalae</taxon>
        <taxon>rosids</taxon>
        <taxon>fabids</taxon>
        <taxon>Fagales</taxon>
        <taxon>Fagaceae</taxon>
        <taxon>Quercus</taxon>
    </lineage>
</organism>
<dbReference type="SUPFAM" id="SSF48371">
    <property type="entry name" value="ARM repeat"/>
    <property type="match status" value="1"/>
</dbReference>
<gene>
    <name evidence="1" type="ORF">CFP56_020178</name>
</gene>
<accession>A0AAW0KGX2</accession>
<evidence type="ECO:0000313" key="1">
    <source>
        <dbReference type="EMBL" id="KAK7838135.1"/>
    </source>
</evidence>
<name>A0AAW0KGX2_QUESU</name>
<keyword evidence="2" id="KW-1185">Reference proteome</keyword>
<comment type="caution">
    <text evidence="1">The sequence shown here is derived from an EMBL/GenBank/DDBJ whole genome shotgun (WGS) entry which is preliminary data.</text>
</comment>
<dbReference type="EMBL" id="PKMF04000312">
    <property type="protein sequence ID" value="KAK7838135.1"/>
    <property type="molecule type" value="Genomic_DNA"/>
</dbReference>